<feature type="repeat" description="ANK" evidence="18">
    <location>
        <begin position="928"/>
        <end position="960"/>
    </location>
</feature>
<dbReference type="InterPro" id="IPR004087">
    <property type="entry name" value="KH_dom"/>
</dbReference>
<feature type="repeat" description="ANK" evidence="18">
    <location>
        <begin position="450"/>
        <end position="474"/>
    </location>
</feature>
<keyword evidence="4" id="KW-0963">Cytoplasm</keyword>
<feature type="region of interest" description="Disordered" evidence="20">
    <location>
        <begin position="1451"/>
        <end position="1470"/>
    </location>
</feature>
<feature type="compositionally biased region" description="Low complexity" evidence="20">
    <location>
        <begin position="1715"/>
        <end position="1730"/>
    </location>
</feature>
<dbReference type="CDD" id="cd22502">
    <property type="entry name" value="KH-I_ANKRD17"/>
    <property type="match status" value="1"/>
</dbReference>
<evidence type="ECO:0000256" key="9">
    <source>
        <dbReference type="ARBA" id="ARBA00022843"/>
    </source>
</evidence>
<feature type="repeat" description="ANK" evidence="18">
    <location>
        <begin position="963"/>
        <end position="995"/>
    </location>
</feature>
<dbReference type="PROSITE" id="PS50084">
    <property type="entry name" value="KH_TYPE_1"/>
    <property type="match status" value="1"/>
</dbReference>
<evidence type="ECO:0000256" key="16">
    <source>
        <dbReference type="ARBA" id="ARBA00067263"/>
    </source>
</evidence>
<evidence type="ECO:0000256" key="1">
    <source>
        <dbReference type="ARBA" id="ARBA00004123"/>
    </source>
</evidence>
<feature type="compositionally biased region" description="Basic and acidic residues" evidence="20">
    <location>
        <begin position="1136"/>
        <end position="1168"/>
    </location>
</feature>
<dbReference type="SMART" id="SM00322">
    <property type="entry name" value="KH"/>
    <property type="match status" value="1"/>
</dbReference>
<evidence type="ECO:0000313" key="23">
    <source>
        <dbReference type="RefSeq" id="XP_010837381.1"/>
    </source>
</evidence>
<feature type="repeat" description="ANK" evidence="18">
    <location>
        <begin position="386"/>
        <end position="418"/>
    </location>
</feature>
<feature type="compositionally biased region" description="Low complexity" evidence="20">
    <location>
        <begin position="1264"/>
        <end position="1276"/>
    </location>
</feature>
<feature type="repeat" description="ANK" evidence="18">
    <location>
        <begin position="253"/>
        <end position="285"/>
    </location>
</feature>
<feature type="repeat" description="ANK" evidence="18">
    <location>
        <begin position="826"/>
        <end position="858"/>
    </location>
</feature>
<evidence type="ECO:0000256" key="7">
    <source>
        <dbReference type="ARBA" id="ARBA00022588"/>
    </source>
</evidence>
<dbReference type="SUPFAM" id="SSF54791">
    <property type="entry name" value="Eukaryotic type KH-domain (KH-domain type I)"/>
    <property type="match status" value="1"/>
</dbReference>
<feature type="compositionally biased region" description="Low complexity" evidence="20">
    <location>
        <begin position="1246"/>
        <end position="1255"/>
    </location>
</feature>
<dbReference type="Pfam" id="PF00013">
    <property type="entry name" value="KH_1"/>
    <property type="match status" value="1"/>
</dbReference>
<feature type="compositionally biased region" description="Low complexity" evidence="20">
    <location>
        <begin position="1739"/>
        <end position="1750"/>
    </location>
</feature>
<keyword evidence="12" id="KW-0007">Acetylation</keyword>
<feature type="region of interest" description="Disordered" evidence="20">
    <location>
        <begin position="2023"/>
        <end position="2091"/>
    </location>
</feature>
<evidence type="ECO:0000256" key="13">
    <source>
        <dbReference type="ARBA" id="ARBA00023043"/>
    </source>
</evidence>
<keyword evidence="14" id="KW-0175">Coiled coil</keyword>
<dbReference type="SMART" id="SM00248">
    <property type="entry name" value="ANK"/>
    <property type="match status" value="25"/>
</dbReference>
<dbReference type="FunFam" id="1.25.40.20:FF:000114">
    <property type="entry name" value="ankyrin repeat and KH domain-containing protein 1 isoform X2"/>
    <property type="match status" value="1"/>
</dbReference>
<feature type="region of interest" description="Disordered" evidence="20">
    <location>
        <begin position="1328"/>
        <end position="1361"/>
    </location>
</feature>
<reference evidence="23" key="1">
    <citation type="submission" date="2025-08" db="UniProtKB">
        <authorList>
            <consortium name="RefSeq"/>
        </authorList>
    </citation>
    <scope>IDENTIFICATION</scope>
    <source>
        <tissue evidence="23">Blood</tissue>
    </source>
</reference>
<keyword evidence="9" id="KW-0832">Ubl conjugation</keyword>
<evidence type="ECO:0000256" key="18">
    <source>
        <dbReference type="PROSITE-ProRule" id="PRU00023"/>
    </source>
</evidence>
<gene>
    <name evidence="23" type="primary">ANKRD17</name>
</gene>
<feature type="domain" description="K Homology" evidence="21">
    <location>
        <begin position="1368"/>
        <end position="1438"/>
    </location>
</feature>
<keyword evidence="8" id="KW-0677">Repeat</keyword>
<feature type="compositionally biased region" description="Polar residues" evidence="20">
    <location>
        <begin position="1918"/>
        <end position="1948"/>
    </location>
</feature>
<feature type="region of interest" description="Disordered" evidence="20">
    <location>
        <begin position="1918"/>
        <end position="1971"/>
    </location>
</feature>
<feature type="repeat" description="ANK" evidence="18">
    <location>
        <begin position="220"/>
        <end position="252"/>
    </location>
</feature>
<evidence type="ECO:0000256" key="3">
    <source>
        <dbReference type="ARBA" id="ARBA00022481"/>
    </source>
</evidence>
<keyword evidence="5" id="KW-1017">Isopeptide bond</keyword>
<feature type="compositionally biased region" description="Pro residues" evidence="20">
    <location>
        <begin position="1813"/>
        <end position="1824"/>
    </location>
</feature>
<dbReference type="FunFam" id="1.25.40.20:FF:000062">
    <property type="entry name" value="ankyrin repeat domain-containing protein 17"/>
    <property type="match status" value="1"/>
</dbReference>
<keyword evidence="13 18" id="KW-0040">ANK repeat</keyword>
<keyword evidence="10" id="KW-0391">Immunity</keyword>
<feature type="region of interest" description="Disordered" evidence="20">
    <location>
        <begin position="1550"/>
        <end position="1639"/>
    </location>
</feature>
<feature type="repeat" description="ANK" evidence="18">
    <location>
        <begin position="726"/>
        <end position="758"/>
    </location>
</feature>
<feature type="compositionally biased region" description="Low complexity" evidence="20">
    <location>
        <begin position="2037"/>
        <end position="2056"/>
    </location>
</feature>
<feature type="compositionally biased region" description="Low complexity" evidence="20">
    <location>
        <begin position="1655"/>
        <end position="1672"/>
    </location>
</feature>
<keyword evidence="3" id="KW-0488">Methylation</keyword>
<dbReference type="FunFam" id="1.25.40.20:FF:000055">
    <property type="entry name" value="ankyrin repeat domain-containing protein 17 isoform X2"/>
    <property type="match status" value="1"/>
</dbReference>
<feature type="repeat" description="ANK" evidence="18">
    <location>
        <begin position="524"/>
        <end position="556"/>
    </location>
</feature>
<feature type="compositionally biased region" description="Basic residues" evidence="20">
    <location>
        <begin position="1125"/>
        <end position="1135"/>
    </location>
</feature>
<comment type="subcellular location">
    <subcellularLocation>
        <location evidence="2">Cytoplasm</location>
    </subcellularLocation>
    <subcellularLocation>
        <location evidence="1">Nucleus</location>
    </subcellularLocation>
</comment>
<protein>
    <recommendedName>
        <fullName evidence="16">Ankyrin repeat domain-containing protein 17</fullName>
    </recommendedName>
    <alternativeName>
        <fullName evidence="17">Gene trap ankyrin repeat protein</fullName>
    </alternativeName>
</protein>
<feature type="repeat" description="ANK" evidence="18">
    <location>
        <begin position="353"/>
        <end position="385"/>
    </location>
</feature>
<accession>A0A6P3H615</accession>
<dbReference type="GeneID" id="104987955"/>
<evidence type="ECO:0000256" key="17">
    <source>
        <dbReference type="ARBA" id="ARBA00081278"/>
    </source>
</evidence>
<dbReference type="InterPro" id="IPR036612">
    <property type="entry name" value="KH_dom_type_1_sf"/>
</dbReference>
<keyword evidence="22" id="KW-1185">Reference proteome</keyword>
<dbReference type="FunFam" id="1.25.40.20:FF:000046">
    <property type="entry name" value="Ankyrin repeat and KH domain-containing protein 1"/>
    <property type="match status" value="1"/>
</dbReference>
<feature type="region of interest" description="Disordered" evidence="20">
    <location>
        <begin position="1123"/>
        <end position="1292"/>
    </location>
</feature>
<evidence type="ECO:0000256" key="5">
    <source>
        <dbReference type="ARBA" id="ARBA00022499"/>
    </source>
</evidence>
<proteinExistence type="predicted"/>
<feature type="compositionally biased region" description="Polar residues" evidence="20">
    <location>
        <begin position="1328"/>
        <end position="1347"/>
    </location>
</feature>
<organism evidence="22 23">
    <name type="scientific">Bison bison bison</name>
    <name type="common">North American plains bison</name>
    <dbReference type="NCBI Taxonomy" id="43346"/>
    <lineage>
        <taxon>Eukaryota</taxon>
        <taxon>Metazoa</taxon>
        <taxon>Chordata</taxon>
        <taxon>Craniata</taxon>
        <taxon>Vertebrata</taxon>
        <taxon>Euteleostomi</taxon>
        <taxon>Mammalia</taxon>
        <taxon>Eutheria</taxon>
        <taxon>Laurasiatheria</taxon>
        <taxon>Artiodactyla</taxon>
        <taxon>Ruminantia</taxon>
        <taxon>Pecora</taxon>
        <taxon>Bovidae</taxon>
        <taxon>Bovinae</taxon>
        <taxon>Bison</taxon>
    </lineage>
</organism>
<evidence type="ECO:0000256" key="2">
    <source>
        <dbReference type="ARBA" id="ARBA00004496"/>
    </source>
</evidence>
<dbReference type="SUPFAM" id="SSF48403">
    <property type="entry name" value="Ankyrin repeat"/>
    <property type="match status" value="3"/>
</dbReference>
<keyword evidence="11 19" id="KW-0694">RNA-binding</keyword>
<feature type="repeat" description="ANK" evidence="18">
    <location>
        <begin position="491"/>
        <end position="523"/>
    </location>
</feature>
<feature type="repeat" description="ANK" evidence="18">
    <location>
        <begin position="287"/>
        <end position="319"/>
    </location>
</feature>
<dbReference type="InterPro" id="IPR051631">
    <property type="entry name" value="Ankyrin-KH/SAM_domain"/>
</dbReference>
<dbReference type="GO" id="GO:0003723">
    <property type="term" value="F:RNA binding"/>
    <property type="evidence" value="ECO:0007669"/>
    <property type="project" value="UniProtKB-UniRule"/>
</dbReference>
<keyword evidence="7" id="KW-0399">Innate immunity</keyword>
<feature type="region of interest" description="Disordered" evidence="20">
    <location>
        <begin position="1655"/>
        <end position="1775"/>
    </location>
</feature>
<evidence type="ECO:0000256" key="20">
    <source>
        <dbReference type="SAM" id="MobiDB-lite"/>
    </source>
</evidence>
<feature type="compositionally biased region" description="Polar residues" evidence="20">
    <location>
        <begin position="2080"/>
        <end position="2091"/>
    </location>
</feature>
<dbReference type="PRINTS" id="PR01415">
    <property type="entry name" value="ANKYRIN"/>
</dbReference>
<feature type="repeat" description="ANK" evidence="18">
    <location>
        <begin position="861"/>
        <end position="893"/>
    </location>
</feature>
<feature type="repeat" description="ANK" evidence="18">
    <location>
        <begin position="187"/>
        <end position="219"/>
    </location>
</feature>
<feature type="compositionally biased region" description="Polar residues" evidence="20">
    <location>
        <begin position="1751"/>
        <end position="1771"/>
    </location>
</feature>
<dbReference type="InterPro" id="IPR047375">
    <property type="entry name" value="KH-I_ANKRD17"/>
</dbReference>
<feature type="repeat" description="ANK" evidence="18">
    <location>
        <begin position="793"/>
        <end position="825"/>
    </location>
</feature>
<evidence type="ECO:0000256" key="6">
    <source>
        <dbReference type="ARBA" id="ARBA00022553"/>
    </source>
</evidence>
<dbReference type="InterPro" id="IPR036770">
    <property type="entry name" value="Ankyrin_rpt-contain_sf"/>
</dbReference>
<dbReference type="PANTHER" id="PTHR23206">
    <property type="entry name" value="MASK PROTEIN"/>
    <property type="match status" value="1"/>
</dbReference>
<feature type="compositionally biased region" description="Pro residues" evidence="20">
    <location>
        <begin position="1953"/>
        <end position="1963"/>
    </location>
</feature>
<dbReference type="FunFam" id="3.30.1370.10:FF:000031">
    <property type="entry name" value="ankyrin repeat domain-containing protein 17 isoform X1"/>
    <property type="match status" value="1"/>
</dbReference>
<dbReference type="PROSITE" id="PS50297">
    <property type="entry name" value="ANK_REP_REGION"/>
    <property type="match status" value="20"/>
</dbReference>
<dbReference type="GO" id="GO:0045087">
    <property type="term" value="P:innate immune response"/>
    <property type="evidence" value="ECO:0007669"/>
    <property type="project" value="UniProtKB-KW"/>
</dbReference>
<evidence type="ECO:0000256" key="19">
    <source>
        <dbReference type="PROSITE-ProRule" id="PRU00117"/>
    </source>
</evidence>
<evidence type="ECO:0000256" key="10">
    <source>
        <dbReference type="ARBA" id="ARBA00022859"/>
    </source>
</evidence>
<dbReference type="Pfam" id="PF00023">
    <property type="entry name" value="Ank"/>
    <property type="match status" value="2"/>
</dbReference>
<dbReference type="FunFam" id="1.25.40.20:FF:000014">
    <property type="entry name" value="ankyrin repeat domain-containing protein 17 isoform X2"/>
    <property type="match status" value="1"/>
</dbReference>
<dbReference type="InterPro" id="IPR004088">
    <property type="entry name" value="KH_dom_type_1"/>
</dbReference>
<dbReference type="RefSeq" id="XP_010837381.1">
    <property type="nucleotide sequence ID" value="XM_010839079.1"/>
</dbReference>
<feature type="region of interest" description="Disordered" evidence="20">
    <location>
        <begin position="1807"/>
        <end position="1838"/>
    </location>
</feature>
<dbReference type="Gene3D" id="3.30.1370.10">
    <property type="entry name" value="K Homology domain, type 1"/>
    <property type="match status" value="1"/>
</dbReference>
<feature type="repeat" description="ANK" evidence="18">
    <location>
        <begin position="996"/>
        <end position="1028"/>
    </location>
</feature>
<dbReference type="Proteomes" id="UP000515208">
    <property type="component" value="Unplaced"/>
</dbReference>
<evidence type="ECO:0000256" key="14">
    <source>
        <dbReference type="ARBA" id="ARBA00023054"/>
    </source>
</evidence>
<evidence type="ECO:0000256" key="12">
    <source>
        <dbReference type="ARBA" id="ARBA00022990"/>
    </source>
</evidence>
<sequence>MVETAAEMEAYVLEDILEVESFILDQDDLENPMLETASKLLLSGTADGADLRTVDPETQARLEALLEAAGIGKLSTADGKAFADPEVLRRLTSSVSCALDEAAAALTRMRAESTANAGQSDNRSLAEACSEGDVNAVRKLLIEGRSVNEHTEEGESLLCLACSAGYYELAQVLLAMHANVEDRGIKGDITPLMAAANGGHVKIVKLLLAHKADVNAQSSTGNTALTYACAGGYVDVVKVLLESGASIEDHNENGHTPLMEAGSAGHVEVARLLLENGAGINTHSNEFKESALTLACYKGHLEMVRFLLEAGADQEHKTDEMHTALMEACMDGHVEVARLLLDSGAQVNMPADSFESPLTLAACGGHVELAALLIERGASLEEVNDEGYTPLMEAAREGHEEMVALLLGQGANINAQTEETQETALTLACCGGFLEVADFLIKAGADIELGCSTPLMEAAQEGHLELVKYLLAAGCVSNTTAGANVHATTATGDTALTYACENGHTDVADVLLQAGADLEHESEGGRTPLMKAARAGHVCTVQFLISKGANVNRTTANNDHTVLSLACAGGHLAVVELLLAHGADPTHRLKDGSTMLIEAAKGGHTSVVCYLLDYPNNLLSAPPPDVTQLTPPSHDLNRAPRVPVQALPMVVPPQEPDKPPANVATTLPIRNKAVSGRASAMSNTPTHSIAASISQPQTPTPSPIISPSAMLPIYPAIDIDAQTESNHDTALTLACAGGHEELVQTLLERGASIEHRDKKGFTPLILAATAGHVGVVEILLDNGADIEAQSERTKDTPLSLACSGGRQEVVELLLARGANKEHRNVSDYTPLSLAASGGYVNIIKILLNAGAEINSRTGSKLGISPLMLAAMNGHTAAVKLLLDMGSDINAQIETNRNTALTLACFQGRTEVVSLLLDRKANVEHRAKTGLTPLMEAASGGYAEVGRVLLDKGADVNAPPVPSSRDTALTIAADKGHYKFCELLIGRGAHIDVRNKKGNTPLWLAANGGHLDVVQLLVQAGADVDAADNRKITPLMAAFRKGHVKVVRYLVKEVNQFPSDSECMRYIATITDKEMLKKCHLCMESIVQAKDRQAAEANKNASILLEELDLEKLREESRRLALAAKREKRKEKRRKKKEEQRRKLEEIEAKNKENFELQAAQEKEKHKVEDEPEVLTEPPSATTTTTIGISATWTTLAGSHGKRNNTITTTSSKRKNRKNKIPPENVQIIFDDPLPISYSQPEKVNGESKSSSTSESGDSDNMRISSCSDESSNSNSSRKSDNHSPAVVTTTVTSKKQPSVLVTFPKEERKSVSGKTSIKLSETISEVTSNSLSTCTKSGPSPLSSPNGKLTVASPKRGQKREEGWKEVVRRSKKVSVPSTVISRVIGRGGCNINAIREFTGAHIDIDKQKDKTGDRIITIRGGTESTRQATQLINALIKDPDKEIDELIPKNRLKSSSANSKIGSSAPTTTAANSSLMGIKMTTVALSSTSQTATALTVPAISSASTHKTIKNPVNNVRPGFPVSLPLAYPPPQFAHALLAAQTFQQIRPPRLPMTHFGGTFPPAQSTWGPFPVRPLSPARATNSPKPHMVPRHSNQNSSGSQVNSAGSLTSSPTTTTSSSASTVPGTSTNGSPSSPSVRRQLFVTVVKTSNATTTTVTTTASNNSTAPTNATYPMPTAKEHYPVSSPSSPSPPAQPGGVSRNSPLDCGTASPNKGASSSEPEAGSPPVVETTNGRPPNSSSSSGSSSVHSTQQQPPGSASQEPRPPLQQSQVPPPEVRMTVTPLATTSSAPVAVPSTAPVTYPMPQTQMGCSQPPPKMEPPAIRPPSHGTTAPHKNPAPVQNSSVAVLSVNHIKRPHSVPSSVQLPSTLSTQSACQNSVHPANKPIAPNFSAPLPFGPFSTLFENSPTSAHAFWGGSVVSSQSTPESMLSGKSSYLPNSDPLHQSDTSKAPGFRPPLQRPAPSPSGIVNMDSPYGSVTPSSTHLGNFASNLSGGQMYGPGAPLGGAPTAANFNRQHFSPLSLLTPCSSASNDSPAQSVSSGVRAPSPAPSSVPLGSEKPSNVSQDRKVPVPIGTERSARIRQTGTSAPSVIGSNLSTSVGHSGIWSFEGIAGNQDKVDWCNPGMGNPMIHRPMSDPGVFSQHQAMERESTGIVTPSGTFHQHVPAGYMDFPKVGGMPFSVYGNAMIPPVAPLPDGAGGPIFNGPHAADPSWNSLIKMVSSSTENNGPQTVWTGPWAPHMNSVHMNQLG</sequence>
<feature type="repeat" description="ANK" evidence="18">
    <location>
        <begin position="759"/>
        <end position="791"/>
    </location>
</feature>
<name>A0A6P3H615_BISBB</name>
<keyword evidence="6" id="KW-0597">Phosphoprotein</keyword>
<dbReference type="PANTHER" id="PTHR23206:SF1">
    <property type="entry name" value="ANKYRIN REPEAT DOMAIN-CONTAINING PROTEIN 17"/>
    <property type="match status" value="1"/>
</dbReference>
<dbReference type="PROSITE" id="PS50088">
    <property type="entry name" value="ANK_REPEAT"/>
    <property type="match status" value="20"/>
</dbReference>
<feature type="compositionally biased region" description="Polar residues" evidence="20">
    <location>
        <begin position="2024"/>
        <end position="2036"/>
    </location>
</feature>
<evidence type="ECO:0000256" key="8">
    <source>
        <dbReference type="ARBA" id="ARBA00022737"/>
    </source>
</evidence>
<dbReference type="GO" id="GO:0005737">
    <property type="term" value="C:cytoplasm"/>
    <property type="evidence" value="ECO:0007669"/>
    <property type="project" value="UniProtKB-SubCell"/>
</dbReference>
<feature type="repeat" description="ANK" evidence="18">
    <location>
        <begin position="320"/>
        <end position="352"/>
    </location>
</feature>
<keyword evidence="15" id="KW-0539">Nucleus</keyword>
<dbReference type="Pfam" id="PF12796">
    <property type="entry name" value="Ank_2"/>
    <property type="match status" value="9"/>
</dbReference>
<feature type="repeat" description="ANK" evidence="18">
    <location>
        <begin position="558"/>
        <end position="590"/>
    </location>
</feature>
<evidence type="ECO:0000256" key="4">
    <source>
        <dbReference type="ARBA" id="ARBA00022490"/>
    </source>
</evidence>
<evidence type="ECO:0000256" key="11">
    <source>
        <dbReference type="ARBA" id="ARBA00022884"/>
    </source>
</evidence>
<dbReference type="InterPro" id="IPR002110">
    <property type="entry name" value="Ankyrin_rpt"/>
</dbReference>
<dbReference type="FunFam" id="1.25.40.20:FF:000012">
    <property type="entry name" value="ankyrin repeat domain-containing protein 17 isoform X1"/>
    <property type="match status" value="1"/>
</dbReference>
<evidence type="ECO:0000259" key="21">
    <source>
        <dbReference type="SMART" id="SM00322"/>
    </source>
</evidence>
<dbReference type="Gene3D" id="1.25.40.20">
    <property type="entry name" value="Ankyrin repeat-containing domain"/>
    <property type="match status" value="10"/>
</dbReference>
<feature type="repeat" description="ANK" evidence="18">
    <location>
        <begin position="895"/>
        <end position="927"/>
    </location>
</feature>
<dbReference type="FunFam" id="1.25.40.20:FF:000161">
    <property type="entry name" value="ankyrin repeat domain-containing protein 17 isoform X3"/>
    <property type="match status" value="1"/>
</dbReference>
<feature type="compositionally biased region" description="Low complexity" evidence="20">
    <location>
        <begin position="1175"/>
        <end position="1194"/>
    </location>
</feature>
<feature type="compositionally biased region" description="Low complexity" evidence="20">
    <location>
        <begin position="1594"/>
        <end position="1639"/>
    </location>
</feature>
<evidence type="ECO:0000256" key="15">
    <source>
        <dbReference type="ARBA" id="ARBA00023242"/>
    </source>
</evidence>
<evidence type="ECO:0000313" key="22">
    <source>
        <dbReference type="Proteomes" id="UP000515208"/>
    </source>
</evidence>
<dbReference type="CTD" id="26057"/>
<dbReference type="GO" id="GO:0005634">
    <property type="term" value="C:nucleus"/>
    <property type="evidence" value="ECO:0007669"/>
    <property type="project" value="UniProtKB-SubCell"/>
</dbReference>
<feature type="compositionally biased region" description="Low complexity" evidence="20">
    <location>
        <begin position="1454"/>
        <end position="1470"/>
    </location>
</feature>